<keyword evidence="3" id="KW-1185">Reference proteome</keyword>
<dbReference type="GO" id="GO:0004029">
    <property type="term" value="F:aldehyde dehydrogenase (NAD+) activity"/>
    <property type="evidence" value="ECO:0007669"/>
    <property type="project" value="TreeGrafter"/>
</dbReference>
<name>A0A7W7FYX3_9PSEU</name>
<dbReference type="Pfam" id="PF01370">
    <property type="entry name" value="Epimerase"/>
    <property type="match status" value="1"/>
</dbReference>
<dbReference type="AlphaFoldDB" id="A0A7W7FYX3"/>
<evidence type="ECO:0000313" key="3">
    <source>
        <dbReference type="Proteomes" id="UP000533598"/>
    </source>
</evidence>
<proteinExistence type="predicted"/>
<organism evidence="2 3">
    <name type="scientific">Crossiella cryophila</name>
    <dbReference type="NCBI Taxonomy" id="43355"/>
    <lineage>
        <taxon>Bacteria</taxon>
        <taxon>Bacillati</taxon>
        <taxon>Actinomycetota</taxon>
        <taxon>Actinomycetes</taxon>
        <taxon>Pseudonocardiales</taxon>
        <taxon>Pseudonocardiaceae</taxon>
        <taxon>Crossiella</taxon>
    </lineage>
</organism>
<sequence>MNIFLTGGSGYLGRHLIPVLRGHGHQVTALTRSESSAALVADLGATPAHGELTDLDVLRANASAADAVIHVGQVYSADTHLIDLAAAQALLAGLDGRGPYLHTGGTWVFGDTDGIAEETAPHRPPRLTAWRTENERIVLAHADSGGHPVLVMPGLVYGNGGGIIEQAFAVPGRITGAVPCIGDGGNHWSLVHVEDIAELYALALSAPAGATYAGTLDTYPTQAEIVGAVAKSVGATVANLDPGQVETQLGVLAEALSLDQRVSGARARRELGWTPRHTDPVVELS</sequence>
<dbReference type="Proteomes" id="UP000533598">
    <property type="component" value="Unassembled WGS sequence"/>
</dbReference>
<dbReference type="InterPro" id="IPR051783">
    <property type="entry name" value="NAD(P)-dependent_oxidoreduct"/>
</dbReference>
<dbReference type="InterPro" id="IPR001509">
    <property type="entry name" value="Epimerase_deHydtase"/>
</dbReference>
<dbReference type="EMBL" id="JACHMH010000001">
    <property type="protein sequence ID" value="MBB4680529.1"/>
    <property type="molecule type" value="Genomic_DNA"/>
</dbReference>
<evidence type="ECO:0000313" key="2">
    <source>
        <dbReference type="EMBL" id="MBB4680529.1"/>
    </source>
</evidence>
<dbReference type="PANTHER" id="PTHR48079">
    <property type="entry name" value="PROTEIN YEEZ"/>
    <property type="match status" value="1"/>
</dbReference>
<dbReference type="GO" id="GO:0005737">
    <property type="term" value="C:cytoplasm"/>
    <property type="evidence" value="ECO:0007669"/>
    <property type="project" value="TreeGrafter"/>
</dbReference>
<protein>
    <submittedName>
        <fullName evidence="2">Nucleoside-diphosphate-sugar epimerase</fullName>
    </submittedName>
</protein>
<dbReference type="RefSeq" id="WP_185006419.1">
    <property type="nucleotide sequence ID" value="NZ_BAAAUI010000005.1"/>
</dbReference>
<feature type="domain" description="NAD-dependent epimerase/dehydratase" evidence="1">
    <location>
        <begin position="3"/>
        <end position="208"/>
    </location>
</feature>
<reference evidence="2 3" key="1">
    <citation type="submission" date="2020-08" db="EMBL/GenBank/DDBJ databases">
        <title>Sequencing the genomes of 1000 actinobacteria strains.</title>
        <authorList>
            <person name="Klenk H.-P."/>
        </authorList>
    </citation>
    <scope>NUCLEOTIDE SEQUENCE [LARGE SCALE GENOMIC DNA]</scope>
    <source>
        <strain evidence="2 3">DSM 44230</strain>
    </source>
</reference>
<dbReference type="SUPFAM" id="SSF51735">
    <property type="entry name" value="NAD(P)-binding Rossmann-fold domains"/>
    <property type="match status" value="1"/>
</dbReference>
<dbReference type="PANTHER" id="PTHR48079:SF6">
    <property type="entry name" value="NAD(P)-BINDING DOMAIN-CONTAINING PROTEIN-RELATED"/>
    <property type="match status" value="1"/>
</dbReference>
<gene>
    <name evidence="2" type="ORF">HNR67_006647</name>
</gene>
<accession>A0A7W7FYX3</accession>
<dbReference type="Gene3D" id="3.40.50.720">
    <property type="entry name" value="NAD(P)-binding Rossmann-like Domain"/>
    <property type="match status" value="1"/>
</dbReference>
<dbReference type="InterPro" id="IPR036291">
    <property type="entry name" value="NAD(P)-bd_dom_sf"/>
</dbReference>
<evidence type="ECO:0000259" key="1">
    <source>
        <dbReference type="Pfam" id="PF01370"/>
    </source>
</evidence>
<comment type="caution">
    <text evidence="2">The sequence shown here is derived from an EMBL/GenBank/DDBJ whole genome shotgun (WGS) entry which is preliminary data.</text>
</comment>